<dbReference type="EMBL" id="LNYE01000023">
    <property type="protein sequence ID" value="KTD09230.1"/>
    <property type="molecule type" value="Genomic_DNA"/>
</dbReference>
<dbReference type="AlphaFoldDB" id="A0A378JF45"/>
<evidence type="ECO:0000313" key="2">
    <source>
        <dbReference type="EMBL" id="STX45517.1"/>
    </source>
</evidence>
<dbReference type="STRING" id="45066.Lgra_2465"/>
<name>A0A378JF45_9GAMM</name>
<dbReference type="EMBL" id="UGOB01000001">
    <property type="protein sequence ID" value="STX45517.1"/>
    <property type="molecule type" value="Genomic_DNA"/>
</dbReference>
<dbReference type="Proteomes" id="UP000254476">
    <property type="component" value="Unassembled WGS sequence"/>
</dbReference>
<evidence type="ECO:0000313" key="3">
    <source>
        <dbReference type="Proteomes" id="UP000054691"/>
    </source>
</evidence>
<proteinExistence type="predicted"/>
<organism evidence="2 4">
    <name type="scientific">Legionella gratiana</name>
    <dbReference type="NCBI Taxonomy" id="45066"/>
    <lineage>
        <taxon>Bacteria</taxon>
        <taxon>Pseudomonadati</taxon>
        <taxon>Pseudomonadota</taxon>
        <taxon>Gammaproteobacteria</taxon>
        <taxon>Legionellales</taxon>
        <taxon>Legionellaceae</taxon>
        <taxon>Legionella</taxon>
    </lineage>
</organism>
<dbReference type="OrthoDB" id="5647175at2"/>
<sequence>MIYLTIPKGMVFKKITTEDQDKKTSEIRDCFIDATGKNIIELQDLVKDALRTNTGRKKCIKLDQFTIYLRTPPNTDEPFLAYNPNHNGRYPTATEPEYVIGKNAQKYDPKIYSSYGTFWSHHMYLTRSQEIELEEKRLAQKENRRHYGDCPLPT</sequence>
<keyword evidence="3" id="KW-1185">Reference proteome</keyword>
<gene>
    <name evidence="1" type="ORF">Lgra_2465</name>
    <name evidence="2" type="ORF">NCTC12388_02255</name>
</gene>
<reference evidence="1 3" key="1">
    <citation type="submission" date="2015-11" db="EMBL/GenBank/DDBJ databases">
        <title>Genomic analysis of 38 Legionella species identifies large and diverse effector repertoires.</title>
        <authorList>
            <person name="Burstein D."/>
            <person name="Amaro F."/>
            <person name="Zusman T."/>
            <person name="Lifshitz Z."/>
            <person name="Cohen O."/>
            <person name="Gilbert J.A."/>
            <person name="Pupko T."/>
            <person name="Shuman H.A."/>
            <person name="Segal G."/>
        </authorList>
    </citation>
    <scope>NUCLEOTIDE SEQUENCE [LARGE SCALE GENOMIC DNA]</scope>
    <source>
        <strain evidence="1 3">Lyon 8420412</strain>
    </source>
</reference>
<evidence type="ECO:0000313" key="4">
    <source>
        <dbReference type="Proteomes" id="UP000254476"/>
    </source>
</evidence>
<reference evidence="2 4" key="2">
    <citation type="submission" date="2018-06" db="EMBL/GenBank/DDBJ databases">
        <authorList>
            <consortium name="Pathogen Informatics"/>
            <person name="Doyle S."/>
        </authorList>
    </citation>
    <scope>NUCLEOTIDE SEQUENCE [LARGE SCALE GENOMIC DNA]</scope>
    <source>
        <strain evidence="2 4">NCTC12388</strain>
    </source>
</reference>
<accession>A0A378JF45</accession>
<evidence type="ECO:0000313" key="1">
    <source>
        <dbReference type="EMBL" id="KTD09230.1"/>
    </source>
</evidence>
<protein>
    <submittedName>
        <fullName evidence="2">Permease</fullName>
    </submittedName>
</protein>
<dbReference type="RefSeq" id="WP_058499578.1">
    <property type="nucleotide sequence ID" value="NZ_CAAAHW010000015.1"/>
</dbReference>
<dbReference type="Proteomes" id="UP000054691">
    <property type="component" value="Unassembled WGS sequence"/>
</dbReference>